<keyword evidence="2" id="KW-1185">Reference proteome</keyword>
<sequence length="105" mass="11853">NQSISLTLTSSPMMKLELNEKAQNVFGDVRGIVKEVMRTARLFSNLDTSMKSTHQSLQKLTQGINELQEKNNQILDLLYMLPQVSEGLKIEGLVRRPPEANNNLI</sequence>
<feature type="non-terminal residue" evidence="1">
    <location>
        <position position="1"/>
    </location>
</feature>
<comment type="caution">
    <text evidence="1">The sequence shown here is derived from an EMBL/GenBank/DDBJ whole genome shotgun (WGS) entry which is preliminary data.</text>
</comment>
<dbReference type="EMBL" id="CAJVQC010021513">
    <property type="protein sequence ID" value="CAG8713750.1"/>
    <property type="molecule type" value="Genomic_DNA"/>
</dbReference>
<proteinExistence type="predicted"/>
<dbReference type="Proteomes" id="UP000789920">
    <property type="component" value="Unassembled WGS sequence"/>
</dbReference>
<protein>
    <submittedName>
        <fullName evidence="1">35191_t:CDS:1</fullName>
    </submittedName>
</protein>
<organism evidence="1 2">
    <name type="scientific">Racocetra persica</name>
    <dbReference type="NCBI Taxonomy" id="160502"/>
    <lineage>
        <taxon>Eukaryota</taxon>
        <taxon>Fungi</taxon>
        <taxon>Fungi incertae sedis</taxon>
        <taxon>Mucoromycota</taxon>
        <taxon>Glomeromycotina</taxon>
        <taxon>Glomeromycetes</taxon>
        <taxon>Diversisporales</taxon>
        <taxon>Gigasporaceae</taxon>
        <taxon>Racocetra</taxon>
    </lineage>
</organism>
<reference evidence="1" key="1">
    <citation type="submission" date="2021-06" db="EMBL/GenBank/DDBJ databases">
        <authorList>
            <person name="Kallberg Y."/>
            <person name="Tangrot J."/>
            <person name="Rosling A."/>
        </authorList>
    </citation>
    <scope>NUCLEOTIDE SEQUENCE</scope>
    <source>
        <strain evidence="1">MA461A</strain>
    </source>
</reference>
<gene>
    <name evidence="1" type="ORF">RPERSI_LOCUS10733</name>
</gene>
<evidence type="ECO:0000313" key="2">
    <source>
        <dbReference type="Proteomes" id="UP000789920"/>
    </source>
</evidence>
<accession>A0ACA9PKE5</accession>
<name>A0ACA9PKE5_9GLOM</name>
<evidence type="ECO:0000313" key="1">
    <source>
        <dbReference type="EMBL" id="CAG8713750.1"/>
    </source>
</evidence>